<reference evidence="3 4" key="1">
    <citation type="submission" date="2020-04" db="EMBL/GenBank/DDBJ databases">
        <title>Draft Genome Sequence of Streptomyces morookaense DSM 40503, an 8-azaguanine-producing strain.</title>
        <authorList>
            <person name="Qi J."/>
            <person name="Gao J.-M."/>
        </authorList>
    </citation>
    <scope>NUCLEOTIDE SEQUENCE [LARGE SCALE GENOMIC DNA]</scope>
    <source>
        <strain evidence="3 4">DSM 40503</strain>
    </source>
</reference>
<organism evidence="3 4">
    <name type="scientific">Streptomyces morookaense</name>
    <name type="common">Streptoverticillium morookaense</name>
    <dbReference type="NCBI Taxonomy" id="1970"/>
    <lineage>
        <taxon>Bacteria</taxon>
        <taxon>Bacillati</taxon>
        <taxon>Actinomycetota</taxon>
        <taxon>Actinomycetes</taxon>
        <taxon>Kitasatosporales</taxon>
        <taxon>Streptomycetaceae</taxon>
        <taxon>Streptomyces</taxon>
    </lineage>
</organism>
<protein>
    <recommendedName>
        <fullName evidence="2">MmyB-like transcription regulator ligand binding domain-containing protein</fullName>
    </recommendedName>
</protein>
<dbReference type="Gene3D" id="3.30.450.180">
    <property type="match status" value="1"/>
</dbReference>
<evidence type="ECO:0000313" key="4">
    <source>
        <dbReference type="Proteomes" id="UP000587462"/>
    </source>
</evidence>
<proteinExistence type="predicted"/>
<feature type="region of interest" description="Disordered" evidence="1">
    <location>
        <begin position="129"/>
        <end position="148"/>
    </location>
</feature>
<feature type="domain" description="MmyB-like transcription regulator ligand binding" evidence="2">
    <location>
        <begin position="50"/>
        <end position="137"/>
    </location>
</feature>
<dbReference type="RefSeq" id="WP_171079638.1">
    <property type="nucleotide sequence ID" value="NZ_BNBU01000003.1"/>
</dbReference>
<evidence type="ECO:0000313" key="3">
    <source>
        <dbReference type="EMBL" id="NVK77858.1"/>
    </source>
</evidence>
<dbReference type="Proteomes" id="UP000587462">
    <property type="component" value="Unassembled WGS sequence"/>
</dbReference>
<keyword evidence="4" id="KW-1185">Reference proteome</keyword>
<dbReference type="Pfam" id="PF17765">
    <property type="entry name" value="MLTR_LBD"/>
    <property type="match status" value="1"/>
</dbReference>
<evidence type="ECO:0000256" key="1">
    <source>
        <dbReference type="SAM" id="MobiDB-lite"/>
    </source>
</evidence>
<sequence length="148" mass="15820">MTPSQRKNTGRARLLRLPPDSAAGPLARPAHVHPSPRPFAVPRLGGHGTREETVRRPYDPELAPRVGGLLAGSADFRRLWTAQFPFDAAREPSRPACPELGTTLRLSWEAFEPADAGDAWMVVCTAAEGSPSADALRTPANRPAVPAG</sequence>
<evidence type="ECO:0000259" key="2">
    <source>
        <dbReference type="Pfam" id="PF17765"/>
    </source>
</evidence>
<dbReference type="InterPro" id="IPR041413">
    <property type="entry name" value="MLTR_LBD"/>
</dbReference>
<feature type="region of interest" description="Disordered" evidence="1">
    <location>
        <begin position="1"/>
        <end position="61"/>
    </location>
</feature>
<dbReference type="EMBL" id="JABBXF010000016">
    <property type="protein sequence ID" value="NVK77858.1"/>
    <property type="molecule type" value="Genomic_DNA"/>
</dbReference>
<comment type="caution">
    <text evidence="3">The sequence shown here is derived from an EMBL/GenBank/DDBJ whole genome shotgun (WGS) entry which is preliminary data.</text>
</comment>
<accession>A0A7Y7B2J5</accession>
<gene>
    <name evidence="3" type="ORF">HG542_09290</name>
</gene>
<name>A0A7Y7B2J5_STRMO</name>
<feature type="compositionally biased region" description="Basic and acidic residues" evidence="1">
    <location>
        <begin position="48"/>
        <end position="59"/>
    </location>
</feature>
<dbReference type="AlphaFoldDB" id="A0A7Y7B2J5"/>